<evidence type="ECO:0000259" key="2">
    <source>
        <dbReference type="SMART" id="SM00960"/>
    </source>
</evidence>
<dbReference type="PANTHER" id="PTHR10779">
    <property type="entry name" value="DYNEIN LIGHT CHAIN ROADBLOCK"/>
    <property type="match status" value="1"/>
</dbReference>
<dbReference type="STRING" id="268505.A0A2A9PDG6"/>
<reference evidence="3 4" key="1">
    <citation type="journal article" date="2015" name="BMC Genomics">
        <title>Gene expression during zombie ant biting behavior reflects the complexity underlying fungal parasitic behavioral manipulation.</title>
        <authorList>
            <person name="de Bekker C."/>
            <person name="Ohm R.A."/>
            <person name="Loreto R.G."/>
            <person name="Sebastian A."/>
            <person name="Albert I."/>
            <person name="Merrow M."/>
            <person name="Brachmann A."/>
            <person name="Hughes D.P."/>
        </authorList>
    </citation>
    <scope>NUCLEOTIDE SEQUENCE [LARGE SCALE GENOMIC DNA]</scope>
    <source>
        <strain evidence="3 4">SC16a</strain>
    </source>
</reference>
<dbReference type="SUPFAM" id="SSF103196">
    <property type="entry name" value="Roadblock/LC7 domain"/>
    <property type="match status" value="1"/>
</dbReference>
<gene>
    <name evidence="3" type="ORF">XA68_12316</name>
</gene>
<comment type="caution">
    <text evidence="3">The sequence shown here is derived from an EMBL/GenBank/DDBJ whole genome shotgun (WGS) entry which is preliminary data.</text>
</comment>
<keyword evidence="4" id="KW-1185">Reference proteome</keyword>
<sequence>MVEASMGNGHGALDEKLSRLSNKPGVKASIVLDRASGAIIKTSGEVSALGMSKTRDAATAASFSNEVPVAEESEAKGLEDFAALVWNFVQMSGQLVQEVDKEDELRLLRLRTKKQEIVIVPDTKAILARYESDERLSRTCPTKLGKTGRAGGRNEGRRGQDRALDAALAKATFGLLRFTAAICWGGGEGLDLM</sequence>
<dbReference type="EMBL" id="LAZP02000199">
    <property type="protein sequence ID" value="PFH59439.1"/>
    <property type="molecule type" value="Genomic_DNA"/>
</dbReference>
<evidence type="ECO:0000313" key="3">
    <source>
        <dbReference type="EMBL" id="PFH59439.1"/>
    </source>
</evidence>
<dbReference type="SMART" id="SM00960">
    <property type="entry name" value="Robl_LC7"/>
    <property type="match status" value="1"/>
</dbReference>
<dbReference type="AlphaFoldDB" id="A0A2A9PDG6"/>
<dbReference type="InterPro" id="IPR004942">
    <property type="entry name" value="Roadblock/LAMTOR2_dom"/>
</dbReference>
<dbReference type="OrthoDB" id="9985637at2759"/>
<evidence type="ECO:0000313" key="4">
    <source>
        <dbReference type="Proteomes" id="UP000037136"/>
    </source>
</evidence>
<evidence type="ECO:0000256" key="1">
    <source>
        <dbReference type="ARBA" id="ARBA00007191"/>
    </source>
</evidence>
<dbReference type="Gene3D" id="3.30.450.30">
    <property type="entry name" value="Dynein light chain 2a, cytoplasmic"/>
    <property type="match status" value="1"/>
</dbReference>
<comment type="similarity">
    <text evidence="1">Belongs to the GAMAD family.</text>
</comment>
<dbReference type="Pfam" id="PF03259">
    <property type="entry name" value="Robl_LC7"/>
    <property type="match status" value="1"/>
</dbReference>
<protein>
    <recommendedName>
        <fullName evidence="2">Roadblock/LAMTOR2 domain-containing protein</fullName>
    </recommendedName>
</protein>
<reference evidence="3 4" key="2">
    <citation type="journal article" date="2017" name="Sci. Rep.">
        <title>Ant-infecting Ophiocordyceps genomes reveal a high diversity of potential behavioral manipulation genes and a possible major role for enterotoxins.</title>
        <authorList>
            <person name="de Bekker C."/>
            <person name="Ohm R.A."/>
            <person name="Evans H.C."/>
            <person name="Brachmann A."/>
            <person name="Hughes D.P."/>
        </authorList>
    </citation>
    <scope>NUCLEOTIDE SEQUENCE [LARGE SCALE GENOMIC DNA]</scope>
    <source>
        <strain evidence="3 4">SC16a</strain>
    </source>
</reference>
<feature type="domain" description="Roadblock/LAMTOR2" evidence="2">
    <location>
        <begin position="13"/>
        <end position="128"/>
    </location>
</feature>
<organism evidence="3 4">
    <name type="scientific">Ophiocordyceps unilateralis</name>
    <name type="common">Zombie-ant fungus</name>
    <name type="synonym">Torrubia unilateralis</name>
    <dbReference type="NCBI Taxonomy" id="268505"/>
    <lineage>
        <taxon>Eukaryota</taxon>
        <taxon>Fungi</taxon>
        <taxon>Dikarya</taxon>
        <taxon>Ascomycota</taxon>
        <taxon>Pezizomycotina</taxon>
        <taxon>Sordariomycetes</taxon>
        <taxon>Hypocreomycetidae</taxon>
        <taxon>Hypocreales</taxon>
        <taxon>Ophiocordycipitaceae</taxon>
        <taxon>Ophiocordyceps</taxon>
    </lineage>
</organism>
<accession>A0A2A9PDG6</accession>
<dbReference type="Proteomes" id="UP000037136">
    <property type="component" value="Unassembled WGS sequence"/>
</dbReference>
<name>A0A2A9PDG6_OPHUN</name>
<proteinExistence type="inferred from homology"/>